<protein>
    <submittedName>
        <fullName evidence="1">Uncharacterized protein</fullName>
    </submittedName>
</protein>
<dbReference type="EMBL" id="LR796689">
    <property type="protein sequence ID" value="CAB4159738.1"/>
    <property type="molecule type" value="Genomic_DNA"/>
</dbReference>
<proteinExistence type="predicted"/>
<accession>A0A6J5NRM2</accession>
<name>A0A6J5NRM2_9CAUD</name>
<reference evidence="1" key="1">
    <citation type="submission" date="2020-04" db="EMBL/GenBank/DDBJ databases">
        <authorList>
            <person name="Chiriac C."/>
            <person name="Salcher M."/>
            <person name="Ghai R."/>
            <person name="Kavagutti S V."/>
        </authorList>
    </citation>
    <scope>NUCLEOTIDE SEQUENCE</scope>
</reference>
<organism evidence="1">
    <name type="scientific">uncultured Caudovirales phage</name>
    <dbReference type="NCBI Taxonomy" id="2100421"/>
    <lineage>
        <taxon>Viruses</taxon>
        <taxon>Duplodnaviria</taxon>
        <taxon>Heunggongvirae</taxon>
        <taxon>Uroviricota</taxon>
        <taxon>Caudoviricetes</taxon>
        <taxon>Peduoviridae</taxon>
        <taxon>Maltschvirus</taxon>
        <taxon>Maltschvirus maltsch</taxon>
    </lineage>
</organism>
<gene>
    <name evidence="1" type="ORF">UFOVP719_13</name>
</gene>
<sequence length="84" mass="8873">MPITNVFTVTTTRGIVVAANRADQVVQLHSATGTVYIGGPNVTTANGYRLDNGDKLQIPLSDLEDLYAVASSGTATLYVFVTIN</sequence>
<evidence type="ECO:0000313" key="1">
    <source>
        <dbReference type="EMBL" id="CAB4159738.1"/>
    </source>
</evidence>